<dbReference type="GO" id="GO:0005198">
    <property type="term" value="F:structural molecule activity"/>
    <property type="evidence" value="ECO:0007669"/>
    <property type="project" value="InterPro"/>
</dbReference>
<proteinExistence type="inferred from homology"/>
<evidence type="ECO:0000256" key="1">
    <source>
        <dbReference type="ARBA" id="ARBA00004117"/>
    </source>
</evidence>
<comment type="subcellular location">
    <subcellularLocation>
        <location evidence="1 5">Bacterial flagellum basal body</location>
    </subcellularLocation>
</comment>
<protein>
    <recommendedName>
        <fullName evidence="3 5">Flagellar hook-basal body complex protein FliE</fullName>
    </recommendedName>
</protein>
<organism evidence="6 7">
    <name type="scientific">Vibrio sagamiensis NBRC 104589</name>
    <dbReference type="NCBI Taxonomy" id="1219064"/>
    <lineage>
        <taxon>Bacteria</taxon>
        <taxon>Pseudomonadati</taxon>
        <taxon>Pseudomonadota</taxon>
        <taxon>Gammaproteobacteria</taxon>
        <taxon>Vibrionales</taxon>
        <taxon>Vibrionaceae</taxon>
        <taxon>Vibrio</taxon>
    </lineage>
</organism>
<dbReference type="Pfam" id="PF02049">
    <property type="entry name" value="FliE"/>
    <property type="match status" value="1"/>
</dbReference>
<dbReference type="EMBL" id="BJXJ01000010">
    <property type="protein sequence ID" value="GEM75181.1"/>
    <property type="molecule type" value="Genomic_DNA"/>
</dbReference>
<evidence type="ECO:0000256" key="3">
    <source>
        <dbReference type="ARBA" id="ARBA00018024"/>
    </source>
</evidence>
<dbReference type="PANTHER" id="PTHR34653">
    <property type="match status" value="1"/>
</dbReference>
<keyword evidence="4 5" id="KW-0975">Bacterial flagellum</keyword>
<evidence type="ECO:0000256" key="2">
    <source>
        <dbReference type="ARBA" id="ARBA00009272"/>
    </source>
</evidence>
<comment type="similarity">
    <text evidence="2 5">Belongs to the FliE family.</text>
</comment>
<keyword evidence="6" id="KW-0966">Cell projection</keyword>
<dbReference type="PRINTS" id="PR01006">
    <property type="entry name" value="FLGHOOKFLIE"/>
</dbReference>
<comment type="caution">
    <text evidence="6">The sequence shown here is derived from an EMBL/GenBank/DDBJ whole genome shotgun (WGS) entry which is preliminary data.</text>
</comment>
<dbReference type="InterPro" id="IPR001624">
    <property type="entry name" value="FliE"/>
</dbReference>
<reference evidence="6 7" key="1">
    <citation type="submission" date="2019-07" db="EMBL/GenBank/DDBJ databases">
        <title>Whole genome shotgun sequence of Vibrio sagamiensis NBRC 104589.</title>
        <authorList>
            <person name="Hosoyama A."/>
            <person name="Uohara A."/>
            <person name="Ohji S."/>
            <person name="Ichikawa N."/>
        </authorList>
    </citation>
    <scope>NUCLEOTIDE SEQUENCE [LARGE SCALE GENOMIC DNA]</scope>
    <source>
        <strain evidence="6 7">NBRC 104589</strain>
    </source>
</reference>
<dbReference type="HAMAP" id="MF_00724">
    <property type="entry name" value="FliE"/>
    <property type="match status" value="1"/>
</dbReference>
<dbReference type="RefSeq" id="WP_039982479.1">
    <property type="nucleotide sequence ID" value="NZ_BAOJ01000109.1"/>
</dbReference>
<evidence type="ECO:0000313" key="7">
    <source>
        <dbReference type="Proteomes" id="UP000321922"/>
    </source>
</evidence>
<dbReference type="GO" id="GO:0009425">
    <property type="term" value="C:bacterial-type flagellum basal body"/>
    <property type="evidence" value="ECO:0007669"/>
    <property type="project" value="UniProtKB-SubCell"/>
</dbReference>
<dbReference type="Proteomes" id="UP000321922">
    <property type="component" value="Unassembled WGS sequence"/>
</dbReference>
<keyword evidence="6" id="KW-0282">Flagellum</keyword>
<dbReference type="GO" id="GO:0071973">
    <property type="term" value="P:bacterial-type flagellum-dependent cell motility"/>
    <property type="evidence" value="ECO:0007669"/>
    <property type="project" value="InterPro"/>
</dbReference>
<dbReference type="PANTHER" id="PTHR34653:SF1">
    <property type="entry name" value="FLAGELLAR HOOK-BASAL BODY COMPLEX PROTEIN FLIE"/>
    <property type="match status" value="1"/>
</dbReference>
<gene>
    <name evidence="5 6" type="primary">fliE</name>
    <name evidence="6" type="ORF">VSA01S_12930</name>
</gene>
<accession>A0A511QD01</accession>
<evidence type="ECO:0000256" key="4">
    <source>
        <dbReference type="ARBA" id="ARBA00023143"/>
    </source>
</evidence>
<keyword evidence="6" id="KW-0969">Cilium</keyword>
<name>A0A511QD01_9VIBR</name>
<evidence type="ECO:0000313" key="6">
    <source>
        <dbReference type="EMBL" id="GEM75181.1"/>
    </source>
</evidence>
<sequence length="123" mass="13565">MASQLNHLLSAEQVMLNKMEVMRSHLHTSEFVVSTNPVDKIHTDRSSSFPQLSFSQAMISVMNKVDSHQVEASEKMTAVETGKSDDLVGAMVASQKANLSLTAMMQVSKKVITSLEDIRKMPV</sequence>
<keyword evidence="7" id="KW-1185">Reference proteome</keyword>
<dbReference type="GO" id="GO:0003774">
    <property type="term" value="F:cytoskeletal motor activity"/>
    <property type="evidence" value="ECO:0007669"/>
    <property type="project" value="InterPro"/>
</dbReference>
<dbReference type="OrthoDB" id="8909229at2"/>
<evidence type="ECO:0000256" key="5">
    <source>
        <dbReference type="HAMAP-Rule" id="MF_00724"/>
    </source>
</evidence>
<dbReference type="AlphaFoldDB" id="A0A511QD01"/>